<organism evidence="4 5">
    <name type="scientific">Massariosphaeria phaeospora</name>
    <dbReference type="NCBI Taxonomy" id="100035"/>
    <lineage>
        <taxon>Eukaryota</taxon>
        <taxon>Fungi</taxon>
        <taxon>Dikarya</taxon>
        <taxon>Ascomycota</taxon>
        <taxon>Pezizomycotina</taxon>
        <taxon>Dothideomycetes</taxon>
        <taxon>Pleosporomycetidae</taxon>
        <taxon>Pleosporales</taxon>
        <taxon>Pleosporales incertae sedis</taxon>
        <taxon>Massariosphaeria</taxon>
    </lineage>
</organism>
<accession>A0A7C8I532</accession>
<evidence type="ECO:0000256" key="2">
    <source>
        <dbReference type="SAM" id="MobiDB-lite"/>
    </source>
</evidence>
<feature type="region of interest" description="Disordered" evidence="2">
    <location>
        <begin position="452"/>
        <end position="512"/>
    </location>
</feature>
<evidence type="ECO:0000313" key="4">
    <source>
        <dbReference type="EMBL" id="KAF2868391.1"/>
    </source>
</evidence>
<dbReference type="AlphaFoldDB" id="A0A7C8I532"/>
<dbReference type="Gene3D" id="1.25.10.10">
    <property type="entry name" value="Leucine-rich Repeat Variant"/>
    <property type="match status" value="1"/>
</dbReference>
<dbReference type="InterPro" id="IPR011989">
    <property type="entry name" value="ARM-like"/>
</dbReference>
<evidence type="ECO:0000256" key="1">
    <source>
        <dbReference type="ARBA" id="ARBA00006854"/>
    </source>
</evidence>
<comment type="similarity">
    <text evidence="1">Belongs to the WAPL family.</text>
</comment>
<feature type="compositionally biased region" description="Basic and acidic residues" evidence="2">
    <location>
        <begin position="270"/>
        <end position="282"/>
    </location>
</feature>
<dbReference type="InterPro" id="IPR016024">
    <property type="entry name" value="ARM-type_fold"/>
</dbReference>
<evidence type="ECO:0000259" key="3">
    <source>
        <dbReference type="Pfam" id="PF07814"/>
    </source>
</evidence>
<feature type="domain" description="Wings apart-like protein C-terminal" evidence="3">
    <location>
        <begin position="563"/>
        <end position="902"/>
    </location>
</feature>
<dbReference type="SUPFAM" id="SSF48371">
    <property type="entry name" value="ARM repeat"/>
    <property type="match status" value="1"/>
</dbReference>
<dbReference type="PANTHER" id="PTHR22100:SF13">
    <property type="entry name" value="WINGS APART-LIKE PROTEIN HOMOLOG"/>
    <property type="match status" value="1"/>
</dbReference>
<feature type="region of interest" description="Disordered" evidence="2">
    <location>
        <begin position="1"/>
        <end position="334"/>
    </location>
</feature>
<feature type="compositionally biased region" description="Polar residues" evidence="2">
    <location>
        <begin position="498"/>
        <end position="508"/>
    </location>
</feature>
<evidence type="ECO:0000313" key="5">
    <source>
        <dbReference type="Proteomes" id="UP000481861"/>
    </source>
</evidence>
<comment type="caution">
    <text evidence="4">The sequence shown here is derived from an EMBL/GenBank/DDBJ whole genome shotgun (WGS) entry which is preliminary data.</text>
</comment>
<reference evidence="4 5" key="1">
    <citation type="submission" date="2020-01" db="EMBL/GenBank/DDBJ databases">
        <authorList>
            <consortium name="DOE Joint Genome Institute"/>
            <person name="Haridas S."/>
            <person name="Albert R."/>
            <person name="Binder M."/>
            <person name="Bloem J."/>
            <person name="Labutti K."/>
            <person name="Salamov A."/>
            <person name="Andreopoulos B."/>
            <person name="Baker S.E."/>
            <person name="Barry K."/>
            <person name="Bills G."/>
            <person name="Bluhm B.H."/>
            <person name="Cannon C."/>
            <person name="Castanera R."/>
            <person name="Culley D.E."/>
            <person name="Daum C."/>
            <person name="Ezra D."/>
            <person name="Gonzalez J.B."/>
            <person name="Henrissat B."/>
            <person name="Kuo A."/>
            <person name="Liang C."/>
            <person name="Lipzen A."/>
            <person name="Lutzoni F."/>
            <person name="Magnuson J."/>
            <person name="Mondo S."/>
            <person name="Nolan M."/>
            <person name="Ohm R."/>
            <person name="Pangilinan J."/>
            <person name="Park H.-J.H."/>
            <person name="Ramirez L."/>
            <person name="Alfaro M."/>
            <person name="Sun H."/>
            <person name="Tritt A."/>
            <person name="Yoshinaga Y."/>
            <person name="Zwiers L.-H.L."/>
            <person name="Turgeon B.G."/>
            <person name="Goodwin S.B."/>
            <person name="Spatafora J.W."/>
            <person name="Crous P.W."/>
            <person name="Grigoriev I.V."/>
        </authorList>
    </citation>
    <scope>NUCLEOTIDE SEQUENCE [LARGE SCALE GENOMIC DNA]</scope>
    <source>
        <strain evidence="4 5">CBS 611.86</strain>
    </source>
</reference>
<protein>
    <submittedName>
        <fullName evidence="4">Wings apart-like protein regulation of heterochromatin-domain-containing protein</fullName>
    </submittedName>
</protein>
<feature type="compositionally biased region" description="Polar residues" evidence="2">
    <location>
        <begin position="12"/>
        <end position="24"/>
    </location>
</feature>
<keyword evidence="5" id="KW-1185">Reference proteome</keyword>
<feature type="compositionally biased region" description="Polar residues" evidence="2">
    <location>
        <begin position="171"/>
        <end position="187"/>
    </location>
</feature>
<dbReference type="EMBL" id="JAADJZ010000019">
    <property type="protein sequence ID" value="KAF2868391.1"/>
    <property type="molecule type" value="Genomic_DNA"/>
</dbReference>
<feature type="compositionally biased region" description="Polar residues" evidence="2">
    <location>
        <begin position="283"/>
        <end position="304"/>
    </location>
</feature>
<dbReference type="InterPro" id="IPR039874">
    <property type="entry name" value="WAPL"/>
</dbReference>
<dbReference type="PANTHER" id="PTHR22100">
    <property type="entry name" value="WINGS APART-LIKE PROTEIN HOMOLOG"/>
    <property type="match status" value="1"/>
</dbReference>
<dbReference type="Proteomes" id="UP000481861">
    <property type="component" value="Unassembled WGS sequence"/>
</dbReference>
<gene>
    <name evidence="4" type="ORF">BDV95DRAFT_678861</name>
</gene>
<sequence>MDSRRKKVATTYGKSSRPATNFSWNEDGAISPDRPRKQTAQSNGALKRPAGGLGLGNSSSYTRRNPPEAPADHSIFDDPASIAPKPPPRATLQKTSAKPALPRDEFDVPSSGDEVPAPRRRPGKTLQSQPSQKPEASKSAYTSKRKAQQNGPSELPSSDDPIAFPRRQMKPLQTSHESADNRATSAAPTPVASDMQAPKKPPAKPVPQSDIFDVPSSDDEAALRSKRKVRPVPLPGKSPRLKSRVDIRPSLPEAPVESDDSNTSKKRKLKITERKVSKKEDSISPSHGSTRIAQPVHSTSNERSAQAKAQTKRTKARTGPCVSPRTTISKGLSSPAKLHSMLTVRSIRQPPPIAEVIDDADETMYDVPEPGTPAVRSVKATTSGSITPRQQMMLNNLLDDSPDNTTQDMPSISRLQLTERRQRTLIGGLTRSTSDIPQTTLTRKTRLIDTLKEAASSSDEEGSGSDMEPSTRIGKNTYGKRPPREPSTDADMNLDPPANSQNSQTSVHLNDGGKVTYAKQRSYLEEANPEDGLLMSMDLDDALGITHKPQKSAPEDDEDVASQVRGIHELRRQGQNQKFQLEAQASIDDISGKGNIGPSVRRSAMLEFCTRMIDEQFVGQLLDSALGQRFLKNISSKDEMIFDFAATAAIAFILKTQPGYSILDEVYQSGIVATLTKLLDSTADIRRIAKERKTNMSKIGQETVGDFCKLVQESSIWPSEKPEPVSPQLVATRTLELLVLGLRKAGNMEALINETVVIKLVDIAIVCCERLKNANATGQDLMIFNTIFSILEAVSMSTERQARWSSGVLQRLVGMMPVFFEASGTSPIKLAIRLCMNLTNNKPEACVAFAGPEFVEPLTRSISHRFTLLASELPDEQRNEVLECLILSLGAMINLAEFSDQARASVVANGDALVDALVHIFLEGSERAAQADSMHASQSSVTVGYLTVLLGNLCLNAAVRRKVRARLPGNGIALLVDKVREFVRYNERVDRESNQFEGEEGRETWRNFTVRLMLVVEKLEKADG</sequence>
<proteinExistence type="inferred from homology"/>
<dbReference type="Pfam" id="PF07814">
    <property type="entry name" value="WAPL"/>
    <property type="match status" value="1"/>
</dbReference>
<feature type="compositionally biased region" description="Polar residues" evidence="2">
    <location>
        <begin position="125"/>
        <end position="156"/>
    </location>
</feature>
<dbReference type="OrthoDB" id="78088at2759"/>
<dbReference type="InterPro" id="IPR022771">
    <property type="entry name" value="WAPL_C"/>
</dbReference>
<name>A0A7C8I532_9PLEO</name>